<sequence>VYRGCSDIAIPEDWLTKTVAGIFINEYKLPDGTHISEGDVMVSDDGLLLMITGIKIMEDHLRVYYDKVYPDTLELAHEEYSTMGASYFIKKCKPLSDIIEKGVSL</sequence>
<dbReference type="RefSeq" id="WP_169917425.1">
    <property type="nucleotide sequence ID" value="NZ_MTSM01000195.1"/>
</dbReference>
<feature type="non-terminal residue" evidence="1">
    <location>
        <position position="1"/>
    </location>
</feature>
<keyword evidence="2" id="KW-1185">Reference proteome</keyword>
<dbReference type="Proteomes" id="UP000191418">
    <property type="component" value="Unassembled WGS sequence"/>
</dbReference>
<protein>
    <submittedName>
        <fullName evidence="1">Uncharacterized protein</fullName>
    </submittedName>
</protein>
<accession>A0A1V4T026</accession>
<gene>
    <name evidence="1" type="ORF">BTE48_16775</name>
</gene>
<evidence type="ECO:0000313" key="2">
    <source>
        <dbReference type="Proteomes" id="UP000191418"/>
    </source>
</evidence>
<reference evidence="1 2" key="1">
    <citation type="submission" date="2017-01" db="EMBL/GenBank/DDBJ databases">
        <title>Genome Sequencing of a Marine Spirillum, Oceanospirillum multiglobuliferum ATCC 33336, from Japan.</title>
        <authorList>
            <person name="Carney J.G."/>
            <person name="Trachtenberg A.M."/>
            <person name="Rheaume B.A."/>
            <person name="Linnane J.D."/>
            <person name="Pitts N.L."/>
            <person name="Mykles D.L."/>
            <person name="Maclea K.S."/>
        </authorList>
    </citation>
    <scope>NUCLEOTIDE SEQUENCE [LARGE SCALE GENOMIC DNA]</scope>
    <source>
        <strain evidence="1 2">ATCC 33336</strain>
    </source>
</reference>
<name>A0A1V4T026_9GAMM</name>
<dbReference type="EMBL" id="MTSM01000195">
    <property type="protein sequence ID" value="OPX53953.1"/>
    <property type="molecule type" value="Genomic_DNA"/>
</dbReference>
<organism evidence="1 2">
    <name type="scientific">Oceanospirillum multiglobuliferum</name>
    <dbReference type="NCBI Taxonomy" id="64969"/>
    <lineage>
        <taxon>Bacteria</taxon>
        <taxon>Pseudomonadati</taxon>
        <taxon>Pseudomonadota</taxon>
        <taxon>Gammaproteobacteria</taxon>
        <taxon>Oceanospirillales</taxon>
        <taxon>Oceanospirillaceae</taxon>
        <taxon>Oceanospirillum</taxon>
    </lineage>
</organism>
<evidence type="ECO:0000313" key="1">
    <source>
        <dbReference type="EMBL" id="OPX53953.1"/>
    </source>
</evidence>
<comment type="caution">
    <text evidence="1">The sequence shown here is derived from an EMBL/GenBank/DDBJ whole genome shotgun (WGS) entry which is preliminary data.</text>
</comment>
<dbReference type="AlphaFoldDB" id="A0A1V4T026"/>
<proteinExistence type="predicted"/>